<feature type="region of interest" description="Disordered" evidence="1">
    <location>
        <begin position="83"/>
        <end position="102"/>
    </location>
</feature>
<reference evidence="2" key="1">
    <citation type="journal article" date="2008" name="Nature">
        <title>The amphioxus genome and the evolution of the chordate karyotype.</title>
        <authorList>
            <consortium name="US DOE Joint Genome Institute (JGI-PGF)"/>
            <person name="Putnam N.H."/>
            <person name="Butts T."/>
            <person name="Ferrier D.E.K."/>
            <person name="Furlong R.F."/>
            <person name="Hellsten U."/>
            <person name="Kawashima T."/>
            <person name="Robinson-Rechavi M."/>
            <person name="Shoguchi E."/>
            <person name="Terry A."/>
            <person name="Yu J.-K."/>
            <person name="Benito-Gutierrez E.L."/>
            <person name="Dubchak I."/>
            <person name="Garcia-Fernandez J."/>
            <person name="Gibson-Brown J.J."/>
            <person name="Grigoriev I.V."/>
            <person name="Horton A.C."/>
            <person name="de Jong P.J."/>
            <person name="Jurka J."/>
            <person name="Kapitonov V.V."/>
            <person name="Kohara Y."/>
            <person name="Kuroki Y."/>
            <person name="Lindquist E."/>
            <person name="Lucas S."/>
            <person name="Osoegawa K."/>
            <person name="Pennacchio L.A."/>
            <person name="Salamov A.A."/>
            <person name="Satou Y."/>
            <person name="Sauka-Spengler T."/>
            <person name="Schmutz J."/>
            <person name="Shin-I T."/>
            <person name="Toyoda A."/>
            <person name="Bronner-Fraser M."/>
            <person name="Fujiyama A."/>
            <person name="Holland L.Z."/>
            <person name="Holland P.W.H."/>
            <person name="Satoh N."/>
            <person name="Rokhsar D.S."/>
        </authorList>
    </citation>
    <scope>NUCLEOTIDE SEQUENCE [LARGE SCALE GENOMIC DNA]</scope>
    <source>
        <strain evidence="2">S238N-H82</strain>
        <tissue evidence="2">Testes</tissue>
    </source>
</reference>
<organism>
    <name type="scientific">Branchiostoma floridae</name>
    <name type="common">Florida lancelet</name>
    <name type="synonym">Amphioxus</name>
    <dbReference type="NCBI Taxonomy" id="7739"/>
    <lineage>
        <taxon>Eukaryota</taxon>
        <taxon>Metazoa</taxon>
        <taxon>Chordata</taxon>
        <taxon>Cephalochordata</taxon>
        <taxon>Leptocardii</taxon>
        <taxon>Amphioxiformes</taxon>
        <taxon>Branchiostomatidae</taxon>
        <taxon>Branchiostoma</taxon>
    </lineage>
</organism>
<gene>
    <name evidence="2" type="ORF">BRAFLDRAFT_101128</name>
</gene>
<proteinExistence type="predicted"/>
<sequence length="102" mass="11842">MQRSRSQGPTYMWDGIPTHSSHQIVPSWEKAAPQSPLFFLSFFHHNHAEDPKKSKEVLRLWRTAVLSQGGIISTARGFRRIRRRKRTTPSPRTPALSLRWPP</sequence>
<dbReference type="InParanoid" id="C3ZKN2"/>
<evidence type="ECO:0000256" key="1">
    <source>
        <dbReference type="SAM" id="MobiDB-lite"/>
    </source>
</evidence>
<protein>
    <submittedName>
        <fullName evidence="2">Uncharacterized protein</fullName>
    </submittedName>
</protein>
<accession>C3ZKN2</accession>
<dbReference type="EMBL" id="GG666638">
    <property type="protein sequence ID" value="EEN46881.1"/>
    <property type="molecule type" value="Genomic_DNA"/>
</dbReference>
<dbReference type="AlphaFoldDB" id="C3ZKN2"/>
<name>C3ZKN2_BRAFL</name>
<evidence type="ECO:0000313" key="2">
    <source>
        <dbReference type="EMBL" id="EEN46881.1"/>
    </source>
</evidence>